<organism evidence="4 5">
    <name type="scientific">Oldenlandia corymbosa var. corymbosa</name>
    <dbReference type="NCBI Taxonomy" id="529605"/>
    <lineage>
        <taxon>Eukaryota</taxon>
        <taxon>Viridiplantae</taxon>
        <taxon>Streptophyta</taxon>
        <taxon>Embryophyta</taxon>
        <taxon>Tracheophyta</taxon>
        <taxon>Spermatophyta</taxon>
        <taxon>Magnoliopsida</taxon>
        <taxon>eudicotyledons</taxon>
        <taxon>Gunneridae</taxon>
        <taxon>Pentapetalae</taxon>
        <taxon>asterids</taxon>
        <taxon>lamiids</taxon>
        <taxon>Gentianales</taxon>
        <taxon>Rubiaceae</taxon>
        <taxon>Rubioideae</taxon>
        <taxon>Spermacoceae</taxon>
        <taxon>Hedyotis-Oldenlandia complex</taxon>
        <taxon>Oldenlandia</taxon>
    </lineage>
</organism>
<protein>
    <submittedName>
        <fullName evidence="4">OLC1v1003517C1</fullName>
    </submittedName>
</protein>
<dbReference type="Proteomes" id="UP001161247">
    <property type="component" value="Chromosome 4"/>
</dbReference>
<evidence type="ECO:0000256" key="3">
    <source>
        <dbReference type="PROSITE-ProRule" id="PRU00708"/>
    </source>
</evidence>
<dbReference type="PANTHER" id="PTHR47447:SF15">
    <property type="entry name" value="OS02G0120000 PROTEIN"/>
    <property type="match status" value="1"/>
</dbReference>
<dbReference type="NCBIfam" id="TIGR00756">
    <property type="entry name" value="PPR"/>
    <property type="match status" value="1"/>
</dbReference>
<dbReference type="SUPFAM" id="SSF160443">
    <property type="entry name" value="SMR domain-like"/>
    <property type="match status" value="1"/>
</dbReference>
<gene>
    <name evidence="4" type="ORF">OLC1_LOCUS13624</name>
</gene>
<evidence type="ECO:0000313" key="5">
    <source>
        <dbReference type="Proteomes" id="UP001161247"/>
    </source>
</evidence>
<dbReference type="PROSITE" id="PS51375">
    <property type="entry name" value="PPR"/>
    <property type="match status" value="1"/>
</dbReference>
<accession>A0AAV1DAD1</accession>
<dbReference type="EMBL" id="OX459121">
    <property type="protein sequence ID" value="CAI9104765.1"/>
    <property type="molecule type" value="Genomic_DNA"/>
</dbReference>
<evidence type="ECO:0000256" key="1">
    <source>
        <dbReference type="ARBA" id="ARBA00007626"/>
    </source>
</evidence>
<proteinExistence type="inferred from homology"/>
<keyword evidence="2" id="KW-0677">Repeat</keyword>
<dbReference type="Gene3D" id="1.25.40.10">
    <property type="entry name" value="Tetratricopeptide repeat domain"/>
    <property type="match status" value="1"/>
</dbReference>
<sequence length="457" mass="51012">MGSLQYSTNATRITPPFCGLSKQGQRLLTSIATSTAAKDHHHRLLRKFVKSSSKHVALNTLSHLLSPPTTASAAVAGGPHLSSLVLPLYLMITEEASWFSWNAKLVADVIAAMYKQHKFSDAERLMDEAIAKIGSQNTRDLCTFYCYLIDSTAKHQLKQEVLSCITLLRELIIASSSSIHVQKRAYDSMVAGLCEIGMPREAEDLMRGMMIDTGLKKLKPSSFMYRSLVYAYGRLGLFEDVKRNVDEMGGELDTVCSNMVLSALGAYNDLPEMVSRLKRMKVSKVPFSVRTYNSVLNSCPTIMSMLEVPERIPLSIGELMEKLGSDEANVVKELIDPSSSLTMMDGVIEWKGNEMKLDLHGLHLSSSFVIFLQWIEELRQRWVRGREMGEPEVVVPVEITVVCGLGKNSVIRGVSPVKGLLKEMIIRMKCPLKIDRKNIGCFVTKGKVFRDWLFATH</sequence>
<dbReference type="PANTHER" id="PTHR47447">
    <property type="entry name" value="OS03G0856100 PROTEIN"/>
    <property type="match status" value="1"/>
</dbReference>
<comment type="similarity">
    <text evidence="1">Belongs to the PPR family. P subfamily.</text>
</comment>
<dbReference type="InterPro" id="IPR002885">
    <property type="entry name" value="PPR_rpt"/>
</dbReference>
<reference evidence="4" key="1">
    <citation type="submission" date="2023-03" db="EMBL/GenBank/DDBJ databases">
        <authorList>
            <person name="Julca I."/>
        </authorList>
    </citation>
    <scope>NUCLEOTIDE SEQUENCE</scope>
</reference>
<evidence type="ECO:0000313" key="4">
    <source>
        <dbReference type="EMBL" id="CAI9104765.1"/>
    </source>
</evidence>
<evidence type="ECO:0000256" key="2">
    <source>
        <dbReference type="ARBA" id="ARBA00022737"/>
    </source>
</evidence>
<dbReference type="InterPro" id="IPR036063">
    <property type="entry name" value="Smr_dom_sf"/>
</dbReference>
<dbReference type="AlphaFoldDB" id="A0AAV1DAD1"/>
<keyword evidence="5" id="KW-1185">Reference proteome</keyword>
<name>A0AAV1DAD1_OLDCO</name>
<dbReference type="InterPro" id="IPR011990">
    <property type="entry name" value="TPR-like_helical_dom_sf"/>
</dbReference>
<feature type="repeat" description="PPR" evidence="3">
    <location>
        <begin position="182"/>
        <end position="217"/>
    </location>
</feature>